<accession>A0A8T3D912</accession>
<comment type="caution">
    <text evidence="2">The sequence shown here is derived from an EMBL/GenBank/DDBJ whole genome shotgun (WGS) entry which is preliminary data.</text>
</comment>
<dbReference type="AlphaFoldDB" id="A0A8T3D912"/>
<evidence type="ECO:0000256" key="1">
    <source>
        <dbReference type="SAM" id="MobiDB-lite"/>
    </source>
</evidence>
<name>A0A8T3D912_9TELE</name>
<gene>
    <name evidence="2" type="ORF">AGOR_G00135650</name>
</gene>
<feature type="region of interest" description="Disordered" evidence="1">
    <location>
        <begin position="75"/>
        <end position="109"/>
    </location>
</feature>
<keyword evidence="3" id="KW-1185">Reference proteome</keyword>
<protein>
    <submittedName>
        <fullName evidence="2">Uncharacterized protein</fullName>
    </submittedName>
</protein>
<dbReference type="OrthoDB" id="8881031at2759"/>
<feature type="compositionally biased region" description="Basic and acidic residues" evidence="1">
    <location>
        <begin position="75"/>
        <end position="97"/>
    </location>
</feature>
<sequence>MCAWSSQDIPADTNCSIAPLQDPDGLFLPQFLLDGGDVGVSSHLYSMNVEARNDCGPLLPVLPADLCSSSFRWQPEAERPLQERRTLRPDGSIRHADSSSLSEDEVFYN</sequence>
<organism evidence="2 3">
    <name type="scientific">Albula goreensis</name>
    <dbReference type="NCBI Taxonomy" id="1534307"/>
    <lineage>
        <taxon>Eukaryota</taxon>
        <taxon>Metazoa</taxon>
        <taxon>Chordata</taxon>
        <taxon>Craniata</taxon>
        <taxon>Vertebrata</taxon>
        <taxon>Euteleostomi</taxon>
        <taxon>Actinopterygii</taxon>
        <taxon>Neopterygii</taxon>
        <taxon>Teleostei</taxon>
        <taxon>Albuliformes</taxon>
        <taxon>Albulidae</taxon>
        <taxon>Albula</taxon>
    </lineage>
</organism>
<reference evidence="2" key="1">
    <citation type="submission" date="2021-01" db="EMBL/GenBank/DDBJ databases">
        <authorList>
            <person name="Zahm M."/>
            <person name="Roques C."/>
            <person name="Cabau C."/>
            <person name="Klopp C."/>
            <person name="Donnadieu C."/>
            <person name="Jouanno E."/>
            <person name="Lampietro C."/>
            <person name="Louis A."/>
            <person name="Herpin A."/>
            <person name="Echchiki A."/>
            <person name="Berthelot C."/>
            <person name="Parey E."/>
            <person name="Roest-Crollius H."/>
            <person name="Braasch I."/>
            <person name="Postlethwait J."/>
            <person name="Bobe J."/>
            <person name="Montfort J."/>
            <person name="Bouchez O."/>
            <person name="Begum T."/>
            <person name="Mejri S."/>
            <person name="Adams A."/>
            <person name="Chen W.-J."/>
            <person name="Guiguen Y."/>
        </authorList>
    </citation>
    <scope>NUCLEOTIDE SEQUENCE</scope>
    <source>
        <tissue evidence="2">Blood</tissue>
    </source>
</reference>
<dbReference type="EMBL" id="JAERUA010000012">
    <property type="protein sequence ID" value="KAI1892640.1"/>
    <property type="molecule type" value="Genomic_DNA"/>
</dbReference>
<dbReference type="Proteomes" id="UP000829720">
    <property type="component" value="Unassembled WGS sequence"/>
</dbReference>
<evidence type="ECO:0000313" key="3">
    <source>
        <dbReference type="Proteomes" id="UP000829720"/>
    </source>
</evidence>
<evidence type="ECO:0000313" key="2">
    <source>
        <dbReference type="EMBL" id="KAI1892640.1"/>
    </source>
</evidence>
<proteinExistence type="predicted"/>